<dbReference type="Proteomes" id="UP000012589">
    <property type="component" value="Unassembled WGS sequence"/>
</dbReference>
<protein>
    <submittedName>
        <fullName evidence="1">Uncharacterized protein</fullName>
    </submittedName>
</protein>
<proteinExistence type="predicted"/>
<dbReference type="CDD" id="cd10451">
    <property type="entry name" value="GIY-YIG_LuxR_like"/>
    <property type="match status" value="1"/>
</dbReference>
<keyword evidence="2" id="KW-1185">Reference proteome</keyword>
<evidence type="ECO:0000313" key="1">
    <source>
        <dbReference type="EMBL" id="EMZ23554.1"/>
    </source>
</evidence>
<accession>N2AGR0</accession>
<reference evidence="1 2" key="1">
    <citation type="journal article" date="2014" name="Genome Announc.">
        <title>Draft genome sequences of the altered schaedler flora, a defined bacterial community from gnotobiotic mice.</title>
        <authorList>
            <person name="Wannemuehler M.J."/>
            <person name="Overstreet A.M."/>
            <person name="Ward D.V."/>
            <person name="Phillips G.J."/>
        </authorList>
    </citation>
    <scope>NUCLEOTIDE SEQUENCE [LARGE SCALE GENOMIC DNA]</scope>
    <source>
        <strain evidence="1 2">ASF492</strain>
    </source>
</reference>
<gene>
    <name evidence="1" type="ORF">C823_03530</name>
</gene>
<organism evidence="1 2">
    <name type="scientific">Eubacterium plexicaudatum ASF492</name>
    <dbReference type="NCBI Taxonomy" id="1235802"/>
    <lineage>
        <taxon>Bacteria</taxon>
        <taxon>Bacillati</taxon>
        <taxon>Bacillota</taxon>
        <taxon>Clostridia</taxon>
        <taxon>Eubacteriales</taxon>
        <taxon>Eubacteriaceae</taxon>
        <taxon>Eubacterium</taxon>
    </lineage>
</organism>
<dbReference type="eggNOG" id="ENOG5031X48">
    <property type="taxonomic scope" value="Bacteria"/>
</dbReference>
<evidence type="ECO:0000313" key="2">
    <source>
        <dbReference type="Proteomes" id="UP000012589"/>
    </source>
</evidence>
<dbReference type="AlphaFoldDB" id="N2AGR0"/>
<sequence length="65" mass="7754">MDAKRKKELLLQWKNRRPEMGIISIRCKNTGEIFADISTDTKFAFNSHRFHLSANLHRNKRLQEL</sequence>
<dbReference type="PATRIC" id="fig|1235802.3.peg.3721"/>
<comment type="caution">
    <text evidence="1">The sequence shown here is derived from an EMBL/GenBank/DDBJ whole genome shotgun (WGS) entry which is preliminary data.</text>
</comment>
<dbReference type="HOGENOM" id="CLU_2843309_0_0_9"/>
<dbReference type="EMBL" id="AQFT01000105">
    <property type="protein sequence ID" value="EMZ23554.1"/>
    <property type="molecule type" value="Genomic_DNA"/>
</dbReference>
<dbReference type="STRING" id="1235802.C823_03530"/>
<name>N2AGR0_9FIRM</name>